<dbReference type="GO" id="GO:0005730">
    <property type="term" value="C:nucleolus"/>
    <property type="evidence" value="ECO:0007669"/>
    <property type="project" value="UniProtKB-SubCell"/>
</dbReference>
<feature type="compositionally biased region" description="Basic and acidic residues" evidence="11">
    <location>
        <begin position="59"/>
        <end position="70"/>
    </location>
</feature>
<comment type="subunit">
    <text evidence="9">Associates with 90S and pre-40S pre-ribosomal particles.</text>
</comment>
<dbReference type="AlphaFoldDB" id="A0A9W8EAH6"/>
<dbReference type="PANTHER" id="PTHR21738:SF0">
    <property type="entry name" value="RIBOSOMAL RNA PROCESSING PROTEIN 36 HOMOLOG"/>
    <property type="match status" value="1"/>
</dbReference>
<evidence type="ECO:0000256" key="9">
    <source>
        <dbReference type="RuleBase" id="RU368027"/>
    </source>
</evidence>
<feature type="compositionally biased region" description="Polar residues" evidence="11">
    <location>
        <begin position="1"/>
        <end position="14"/>
    </location>
</feature>
<dbReference type="PANTHER" id="PTHR21738">
    <property type="entry name" value="RIBOSOMAL RNA PROCESSING PROTEIN 36 HOMOLOG"/>
    <property type="match status" value="1"/>
</dbReference>
<dbReference type="EMBL" id="JANBPY010000004">
    <property type="protein sequence ID" value="KAJ1970170.1"/>
    <property type="molecule type" value="Genomic_DNA"/>
</dbReference>
<comment type="similarity">
    <text evidence="2 9">Belongs to the RRP36 family.</text>
</comment>
<evidence type="ECO:0000256" key="4">
    <source>
        <dbReference type="ARBA" id="ARBA00022552"/>
    </source>
</evidence>
<feature type="compositionally biased region" description="Basic and acidic residues" evidence="11">
    <location>
        <begin position="109"/>
        <end position="119"/>
    </location>
</feature>
<feature type="region of interest" description="Disordered" evidence="11">
    <location>
        <begin position="1"/>
        <end position="119"/>
    </location>
</feature>
<evidence type="ECO:0000256" key="3">
    <source>
        <dbReference type="ARBA" id="ARBA00022517"/>
    </source>
</evidence>
<feature type="region of interest" description="Disordered" evidence="11">
    <location>
        <begin position="238"/>
        <end position="260"/>
    </location>
</feature>
<dbReference type="InterPro" id="IPR009292">
    <property type="entry name" value="RRP36"/>
</dbReference>
<keyword evidence="5 10" id="KW-0175">Coiled coil</keyword>
<keyword evidence="6 9" id="KW-0539">Nucleus</keyword>
<protein>
    <recommendedName>
        <fullName evidence="9">rRNA biogenesis protein RRP36</fullName>
    </recommendedName>
</protein>
<evidence type="ECO:0000313" key="12">
    <source>
        <dbReference type="EMBL" id="KAJ1970170.1"/>
    </source>
</evidence>
<evidence type="ECO:0000313" key="13">
    <source>
        <dbReference type="Proteomes" id="UP001150925"/>
    </source>
</evidence>
<evidence type="ECO:0000256" key="6">
    <source>
        <dbReference type="ARBA" id="ARBA00023242"/>
    </source>
</evidence>
<dbReference type="GO" id="GO:0000462">
    <property type="term" value="P:maturation of SSU-rRNA from tricistronic rRNA transcript (SSU-rRNA, 5.8S rRNA, LSU-rRNA)"/>
    <property type="evidence" value="ECO:0007669"/>
    <property type="project" value="TreeGrafter"/>
</dbReference>
<keyword evidence="7 9" id="KW-0687">Ribonucleoprotein</keyword>
<dbReference type="GO" id="GO:0030686">
    <property type="term" value="C:90S preribosome"/>
    <property type="evidence" value="ECO:0007669"/>
    <property type="project" value="TreeGrafter"/>
</dbReference>
<feature type="compositionally biased region" description="Basic and acidic residues" evidence="11">
    <location>
        <begin position="81"/>
        <end position="90"/>
    </location>
</feature>
<comment type="subcellular location">
    <subcellularLocation>
        <location evidence="1 9">Nucleus</location>
        <location evidence="1 9">Nucleolus</location>
    </subcellularLocation>
</comment>
<proteinExistence type="inferred from homology"/>
<evidence type="ECO:0000256" key="1">
    <source>
        <dbReference type="ARBA" id="ARBA00004604"/>
    </source>
</evidence>
<keyword evidence="4 9" id="KW-0698">rRNA processing</keyword>
<sequence length="260" mass="30973">MRQSNATSDKSSVNLKLVPFDQRLAQQAELERKRAEEENDSSSGWSSEDQDDDSDDDMFERGSSRDHSRQGWDSSQRSQKQKLERGDKNKPAVMSTKKPVSRFRSVVSVDKRNTRDPRFDNLSGKYNEYFFKKSYEFIDTYRDNEEKMLRQELKATKDSDQKHELSTALNVLISRRQSEKNKELEKEISRAHKKREMEMVKQGKKPYYLKKKNLKQLELAEKFKNIKDDRQLEKVIEKRRKHNASKAHKSMPFKRRREEE</sequence>
<evidence type="ECO:0000256" key="10">
    <source>
        <dbReference type="SAM" id="Coils"/>
    </source>
</evidence>
<gene>
    <name evidence="12" type="primary">RRP36</name>
    <name evidence="12" type="ORF">IWQ62_000139</name>
</gene>
<evidence type="ECO:0000256" key="7">
    <source>
        <dbReference type="ARBA" id="ARBA00023274"/>
    </source>
</evidence>
<name>A0A9W8EAH6_9FUNG</name>
<reference evidence="12" key="1">
    <citation type="submission" date="2022-07" db="EMBL/GenBank/DDBJ databases">
        <title>Phylogenomic reconstructions and comparative analyses of Kickxellomycotina fungi.</title>
        <authorList>
            <person name="Reynolds N.K."/>
            <person name="Stajich J.E."/>
            <person name="Barry K."/>
            <person name="Grigoriev I.V."/>
            <person name="Crous P."/>
            <person name="Smith M.E."/>
        </authorList>
    </citation>
    <scope>NUCLEOTIDE SEQUENCE</scope>
    <source>
        <strain evidence="12">RSA 1196</strain>
    </source>
</reference>
<dbReference type="OrthoDB" id="448446at2759"/>
<evidence type="ECO:0000256" key="5">
    <source>
        <dbReference type="ARBA" id="ARBA00023054"/>
    </source>
</evidence>
<feature type="coiled-coil region" evidence="10">
    <location>
        <begin position="174"/>
        <end position="201"/>
    </location>
</feature>
<keyword evidence="3 9" id="KW-0690">Ribosome biogenesis</keyword>
<organism evidence="12 13">
    <name type="scientific">Dispira parvispora</name>
    <dbReference type="NCBI Taxonomy" id="1520584"/>
    <lineage>
        <taxon>Eukaryota</taxon>
        <taxon>Fungi</taxon>
        <taxon>Fungi incertae sedis</taxon>
        <taxon>Zoopagomycota</taxon>
        <taxon>Kickxellomycotina</taxon>
        <taxon>Dimargaritomycetes</taxon>
        <taxon>Dimargaritales</taxon>
        <taxon>Dimargaritaceae</taxon>
        <taxon>Dispira</taxon>
    </lineage>
</organism>
<evidence type="ECO:0000256" key="2">
    <source>
        <dbReference type="ARBA" id="ARBA00009418"/>
    </source>
</evidence>
<evidence type="ECO:0000256" key="8">
    <source>
        <dbReference type="ARBA" id="ARBA00025053"/>
    </source>
</evidence>
<feature type="compositionally biased region" description="Acidic residues" evidence="11">
    <location>
        <begin position="48"/>
        <end position="58"/>
    </location>
</feature>
<dbReference type="Proteomes" id="UP001150925">
    <property type="component" value="Unassembled WGS sequence"/>
</dbReference>
<accession>A0A9W8EAH6</accession>
<comment type="caution">
    <text evidence="12">The sequence shown here is derived from an EMBL/GenBank/DDBJ whole genome shotgun (WGS) entry which is preliminary data.</text>
</comment>
<comment type="function">
    <text evidence="8 9">Component of the 90S pre-ribosome involved in the maturation of rRNAs. Required for early cleavages of the pre-RNAs in the 40S ribosomal subunit maturation pathway.</text>
</comment>
<evidence type="ECO:0000256" key="11">
    <source>
        <dbReference type="SAM" id="MobiDB-lite"/>
    </source>
</evidence>
<keyword evidence="13" id="KW-1185">Reference proteome</keyword>
<dbReference type="Pfam" id="PF06102">
    <property type="entry name" value="RRP36"/>
    <property type="match status" value="1"/>
</dbReference>